<organism evidence="2 3">
    <name type="scientific">Nocardia cyriacigeorgica</name>
    <dbReference type="NCBI Taxonomy" id="135487"/>
    <lineage>
        <taxon>Bacteria</taxon>
        <taxon>Bacillati</taxon>
        <taxon>Actinomycetota</taxon>
        <taxon>Actinomycetes</taxon>
        <taxon>Mycobacteriales</taxon>
        <taxon>Nocardiaceae</taxon>
        <taxon>Nocardia</taxon>
    </lineage>
</organism>
<gene>
    <name evidence="2" type="ORF">FEK34_25830</name>
</gene>
<dbReference type="Proteomes" id="UP000306378">
    <property type="component" value="Unassembled WGS sequence"/>
</dbReference>
<evidence type="ECO:0000313" key="3">
    <source>
        <dbReference type="Proteomes" id="UP000306378"/>
    </source>
</evidence>
<accession>A0A5R8NCX8</accession>
<dbReference type="EMBL" id="VBUT01000012">
    <property type="protein sequence ID" value="TLF73529.1"/>
    <property type="molecule type" value="Genomic_DNA"/>
</dbReference>
<evidence type="ECO:0000313" key="2">
    <source>
        <dbReference type="EMBL" id="TLF73529.1"/>
    </source>
</evidence>
<dbReference type="RefSeq" id="WP_138451936.1">
    <property type="nucleotide sequence ID" value="NZ_VBUT01000012.1"/>
</dbReference>
<name>A0A5R8NCX8_9NOCA</name>
<feature type="region of interest" description="Disordered" evidence="1">
    <location>
        <begin position="1"/>
        <end position="21"/>
    </location>
</feature>
<protein>
    <submittedName>
        <fullName evidence="2">Uncharacterized protein</fullName>
    </submittedName>
</protein>
<proteinExistence type="predicted"/>
<evidence type="ECO:0000256" key="1">
    <source>
        <dbReference type="SAM" id="MobiDB-lite"/>
    </source>
</evidence>
<comment type="caution">
    <text evidence="2">The sequence shown here is derived from an EMBL/GenBank/DDBJ whole genome shotgun (WGS) entry which is preliminary data.</text>
</comment>
<sequence>MFEHAHLCSFPSEKQSSDHGTGWRSVTVCRYVIRQDPAPQSGEKLPDAGKLLVAQGRGRGDAVEQFRLPS</sequence>
<reference evidence="2 3" key="1">
    <citation type="submission" date="2019-05" db="EMBL/GenBank/DDBJ databases">
        <title>Genomes sequences of two Nocardia cyriacigeorgica environmental isolates, type strains Nocardia asteroides ATCC 19247 and Nocardia cyriacigeorgica DSM 44484.</title>
        <authorList>
            <person name="Vautrin F."/>
            <person name="Bergeron E."/>
            <person name="Dubost A."/>
            <person name="Abrouk D."/>
            <person name="Rodriguez Nava V."/>
            <person name="Pujic P."/>
        </authorList>
    </citation>
    <scope>NUCLEOTIDE SEQUENCE [LARGE SCALE GENOMIC DNA]</scope>
    <source>
        <strain evidence="2 3">EML 446</strain>
    </source>
</reference>
<dbReference type="AlphaFoldDB" id="A0A5R8NCX8"/>